<comment type="caution">
    <text evidence="1">The sequence shown here is derived from an EMBL/GenBank/DDBJ whole genome shotgun (WGS) entry which is preliminary data.</text>
</comment>
<proteinExistence type="predicted"/>
<sequence>MPKDKSIYDMKLHDMIGYDMSASDGISGKDGLIVTRVPGGWIYVMGKDRGACFVPYSSEFK</sequence>
<protein>
    <submittedName>
        <fullName evidence="1">Uncharacterized protein</fullName>
    </submittedName>
</protein>
<evidence type="ECO:0000313" key="1">
    <source>
        <dbReference type="EMBL" id="KKM27257.1"/>
    </source>
</evidence>
<gene>
    <name evidence="1" type="ORF">LCGC14_1576530</name>
</gene>
<dbReference type="AlphaFoldDB" id="A0A0F9II93"/>
<accession>A0A0F9II93</accession>
<reference evidence="1" key="1">
    <citation type="journal article" date="2015" name="Nature">
        <title>Complex archaea that bridge the gap between prokaryotes and eukaryotes.</title>
        <authorList>
            <person name="Spang A."/>
            <person name="Saw J.H."/>
            <person name="Jorgensen S.L."/>
            <person name="Zaremba-Niedzwiedzka K."/>
            <person name="Martijn J."/>
            <person name="Lind A.E."/>
            <person name="van Eijk R."/>
            <person name="Schleper C."/>
            <person name="Guy L."/>
            <person name="Ettema T.J."/>
        </authorList>
    </citation>
    <scope>NUCLEOTIDE SEQUENCE</scope>
</reference>
<dbReference type="EMBL" id="LAZR01012356">
    <property type="protein sequence ID" value="KKM27257.1"/>
    <property type="molecule type" value="Genomic_DNA"/>
</dbReference>
<name>A0A0F9II93_9ZZZZ</name>
<organism evidence="1">
    <name type="scientific">marine sediment metagenome</name>
    <dbReference type="NCBI Taxonomy" id="412755"/>
    <lineage>
        <taxon>unclassified sequences</taxon>
        <taxon>metagenomes</taxon>
        <taxon>ecological metagenomes</taxon>
    </lineage>
</organism>